<protein>
    <submittedName>
        <fullName evidence="2">Uncharacterized protein</fullName>
    </submittedName>
</protein>
<name>A0A1I3G547_9PLAN</name>
<dbReference type="InterPro" id="IPR047750">
    <property type="entry name" value="YdjY-like"/>
</dbReference>
<keyword evidence="1" id="KW-0732">Signal</keyword>
<evidence type="ECO:0000313" key="2">
    <source>
        <dbReference type="EMBL" id="SFI18281.1"/>
    </source>
</evidence>
<evidence type="ECO:0000313" key="3">
    <source>
        <dbReference type="Proteomes" id="UP000199518"/>
    </source>
</evidence>
<dbReference type="Proteomes" id="UP000199518">
    <property type="component" value="Unassembled WGS sequence"/>
</dbReference>
<keyword evidence="3" id="KW-1185">Reference proteome</keyword>
<feature type="chain" id="PRO_5011761926" evidence="1">
    <location>
        <begin position="21"/>
        <end position="309"/>
    </location>
</feature>
<feature type="signal peptide" evidence="1">
    <location>
        <begin position="1"/>
        <end position="20"/>
    </location>
</feature>
<accession>A0A1I3G547</accession>
<sequence>MNCKQGLALLWAVTLTTALCADEPAKVPAPEASTPIALNPQSTVLLEKGSGKLLLKTKVCLREGLLEMFLCPKMTKEHESILNIDAKAQVVHAGLLALGAKAGQPARFTPEFQPPEGQRVEIYVSWEDASHIPQRMRAQDWIRHSTYRYFEAPLTALPKGVKFKGGDGELQYDDVKKLLLFFGTMTPEQKARFLALSGDMPFQKAVESLFEQSQPRGLEAEFVFTGSGFSRQPNGEEVYQAEGGSLICVANFGDATLDINMKSTASNDSGLLFEPWTERIPPLQTDVTVELIPVMTKPAGGATSSGTMK</sequence>
<dbReference type="RefSeq" id="WP_139228376.1">
    <property type="nucleotide sequence ID" value="NZ_FOQD01000006.1"/>
</dbReference>
<dbReference type="EMBL" id="FOQD01000006">
    <property type="protein sequence ID" value="SFI18281.1"/>
    <property type="molecule type" value="Genomic_DNA"/>
</dbReference>
<dbReference type="NCBIfam" id="NF040466">
    <property type="entry name" value="ydjY_domain"/>
    <property type="match status" value="1"/>
</dbReference>
<dbReference type="AlphaFoldDB" id="A0A1I3G547"/>
<dbReference type="OrthoDB" id="247135at2"/>
<reference evidence="3" key="1">
    <citation type="submission" date="2016-10" db="EMBL/GenBank/DDBJ databases">
        <authorList>
            <person name="Varghese N."/>
            <person name="Submissions S."/>
        </authorList>
    </citation>
    <scope>NUCLEOTIDE SEQUENCE [LARGE SCALE GENOMIC DNA]</scope>
    <source>
        <strain evidence="3">DSM 26348</strain>
    </source>
</reference>
<evidence type="ECO:0000256" key="1">
    <source>
        <dbReference type="SAM" id="SignalP"/>
    </source>
</evidence>
<gene>
    <name evidence="2" type="ORF">SAMN05421753_106174</name>
</gene>
<organism evidence="2 3">
    <name type="scientific">Planctomicrobium piriforme</name>
    <dbReference type="NCBI Taxonomy" id="1576369"/>
    <lineage>
        <taxon>Bacteria</taxon>
        <taxon>Pseudomonadati</taxon>
        <taxon>Planctomycetota</taxon>
        <taxon>Planctomycetia</taxon>
        <taxon>Planctomycetales</taxon>
        <taxon>Planctomycetaceae</taxon>
        <taxon>Planctomicrobium</taxon>
    </lineage>
</organism>
<proteinExistence type="predicted"/>